<dbReference type="RefSeq" id="WP_075153433.1">
    <property type="nucleotide sequence ID" value="NZ_CP018821.1"/>
</dbReference>
<feature type="compositionally biased region" description="Basic and acidic residues" evidence="1">
    <location>
        <begin position="26"/>
        <end position="38"/>
    </location>
</feature>
<dbReference type="AlphaFoldDB" id="A0A1L6JHR3"/>
<accession>A0A1L6JHR3</accession>
<evidence type="ECO:0000313" key="2">
    <source>
        <dbReference type="EMBL" id="APR55357.1"/>
    </source>
</evidence>
<reference evidence="3 5" key="3">
    <citation type="submission" date="2018-07" db="EMBL/GenBank/DDBJ databases">
        <title>Genomic and Epidemiologic Investigation of an Indolent Hospital Outbreak.</title>
        <authorList>
            <person name="Johnson R.C."/>
            <person name="Deming C."/>
            <person name="Conlan S."/>
            <person name="Zellmer C.J."/>
            <person name="Michelin A.V."/>
            <person name="Lee-Lin S."/>
            <person name="Thomas P.J."/>
            <person name="Park M."/>
            <person name="Weingarten R.A."/>
            <person name="Less J."/>
            <person name="Dekker J.P."/>
            <person name="Frank K.M."/>
            <person name="Musser K.A."/>
            <person name="Mcquiston J.R."/>
            <person name="Henderson D.K."/>
            <person name="Lau A.F."/>
            <person name="Palmore T.N."/>
            <person name="Segre J.A."/>
        </authorList>
    </citation>
    <scope>NUCLEOTIDE SEQUENCE [LARGE SCALE GENOMIC DNA]</scope>
    <source>
        <strain evidence="3 5">SK-NIH.Env10_0317</strain>
    </source>
</reference>
<evidence type="ECO:0000313" key="5">
    <source>
        <dbReference type="Proteomes" id="UP000286681"/>
    </source>
</evidence>
<dbReference type="Proteomes" id="UP000185161">
    <property type="component" value="Plasmid tig00000001"/>
</dbReference>
<feature type="region of interest" description="Disordered" evidence="1">
    <location>
        <begin position="1"/>
        <end position="41"/>
    </location>
</feature>
<keyword evidence="4" id="KW-1185">Reference proteome</keyword>
<reference evidence="2" key="1">
    <citation type="submission" date="2016-12" db="EMBL/GenBank/DDBJ databases">
        <title>Whole genome sequencing of Sphingomonas koreensis.</title>
        <authorList>
            <person name="Conlan S."/>
            <person name="Thomas P.J."/>
            <person name="Mullikin J."/>
            <person name="Palmore T.N."/>
            <person name="Frank K.M."/>
            <person name="Segre J.A."/>
        </authorList>
    </citation>
    <scope>NUCLEOTIDE SEQUENCE</scope>
    <source>
        <strain evidence="2">ABOJV</strain>
        <plasmid evidence="2">tig00000001</plasmid>
    </source>
</reference>
<keyword evidence="2" id="KW-0614">Plasmid</keyword>
<geneLocation type="plasmid" evidence="2 4">
    <name>tig00000001</name>
</geneLocation>
<evidence type="ECO:0000313" key="3">
    <source>
        <dbReference type="EMBL" id="RSV00126.1"/>
    </source>
</evidence>
<sequence length="119" mass="13661">MARGQTLPQEMRRRGDIDQQAIATDSLRDRPREEENVGRDGQPMISLGSVLQRQGGAIGLPIVSAVAVQRLMSFTDELYKRPVRFNRLPHRVRKAQDRTGTCFLDRCTIRWRFADEHAN</sequence>
<gene>
    <name evidence="2" type="ORF">BRX40_22440</name>
    <name evidence="3" type="ORF">CA257_18510</name>
</gene>
<dbReference type="EMBL" id="CP018821">
    <property type="protein sequence ID" value="APR55357.1"/>
    <property type="molecule type" value="Genomic_DNA"/>
</dbReference>
<protein>
    <submittedName>
        <fullName evidence="2">Uncharacterized protein</fullName>
    </submittedName>
</protein>
<dbReference type="Proteomes" id="UP000286681">
    <property type="component" value="Unassembled WGS sequence"/>
</dbReference>
<dbReference type="GeneID" id="44135328"/>
<dbReference type="EMBL" id="QQWO01000019">
    <property type="protein sequence ID" value="RSV00126.1"/>
    <property type="molecule type" value="Genomic_DNA"/>
</dbReference>
<dbReference type="KEGG" id="skr:BRX40_22440"/>
<proteinExistence type="predicted"/>
<reference evidence="4" key="2">
    <citation type="submission" date="2016-12" db="EMBL/GenBank/DDBJ databases">
        <title>Whole genome sequencing of Sphingomonas sp. ABOJV.</title>
        <authorList>
            <person name="Conlan S."/>
            <person name="Thomas P.J."/>
            <person name="Mullikin J."/>
            <person name="Palmore T.N."/>
            <person name="Frank K.M."/>
            <person name="Segre J.A."/>
        </authorList>
    </citation>
    <scope>NUCLEOTIDE SEQUENCE [LARGE SCALE GENOMIC DNA]</scope>
    <source>
        <strain evidence="4">ABOJV</strain>
        <plasmid evidence="4">Plasmid tig00000001</plasmid>
    </source>
</reference>
<evidence type="ECO:0000313" key="4">
    <source>
        <dbReference type="Proteomes" id="UP000185161"/>
    </source>
</evidence>
<name>A0A1L6JHR3_9SPHN</name>
<evidence type="ECO:0000256" key="1">
    <source>
        <dbReference type="SAM" id="MobiDB-lite"/>
    </source>
</evidence>
<organism evidence="2 4">
    <name type="scientific">Sphingomonas koreensis</name>
    <dbReference type="NCBI Taxonomy" id="93064"/>
    <lineage>
        <taxon>Bacteria</taxon>
        <taxon>Pseudomonadati</taxon>
        <taxon>Pseudomonadota</taxon>
        <taxon>Alphaproteobacteria</taxon>
        <taxon>Sphingomonadales</taxon>
        <taxon>Sphingomonadaceae</taxon>
        <taxon>Sphingomonas</taxon>
    </lineage>
</organism>